<dbReference type="Proteomes" id="UP000632289">
    <property type="component" value="Unassembled WGS sequence"/>
</dbReference>
<organism evidence="2 3">
    <name type="scientific">Streptomyces chumphonensis</name>
    <dbReference type="NCBI Taxonomy" id="1214925"/>
    <lineage>
        <taxon>Bacteria</taxon>
        <taxon>Bacillati</taxon>
        <taxon>Actinomycetota</taxon>
        <taxon>Actinomycetes</taxon>
        <taxon>Kitasatosporales</taxon>
        <taxon>Streptomycetaceae</taxon>
        <taxon>Streptomyces</taxon>
    </lineage>
</organism>
<dbReference type="RefSeq" id="WP_191209257.1">
    <property type="nucleotide sequence ID" value="NZ_BAABKL010000036.1"/>
</dbReference>
<evidence type="ECO:0000313" key="2">
    <source>
        <dbReference type="EMBL" id="MBD3931946.1"/>
    </source>
</evidence>
<comment type="caution">
    <text evidence="2">The sequence shown here is derived from an EMBL/GenBank/DDBJ whole genome shotgun (WGS) entry which is preliminary data.</text>
</comment>
<dbReference type="EMBL" id="JACXYU010000004">
    <property type="protein sequence ID" value="MBD3931946.1"/>
    <property type="molecule type" value="Genomic_DNA"/>
</dbReference>
<dbReference type="AlphaFoldDB" id="A0A927EYF0"/>
<evidence type="ECO:0000256" key="1">
    <source>
        <dbReference type="SAM" id="MobiDB-lite"/>
    </source>
</evidence>
<protein>
    <submittedName>
        <fullName evidence="2">Uncharacterized protein</fullName>
    </submittedName>
</protein>
<sequence length="102" mass="11469">MPEYAYTRTEKAERTRLLIKGARGAYGDTSAVEAAIERIDARAADRGAREARAWAAELDQARNAVATARVAERTADPTERRTAREARKAAETRLRRVERARR</sequence>
<evidence type="ECO:0000313" key="3">
    <source>
        <dbReference type="Proteomes" id="UP000632289"/>
    </source>
</evidence>
<gene>
    <name evidence="2" type="ORF">IF129_10300</name>
</gene>
<feature type="region of interest" description="Disordered" evidence="1">
    <location>
        <begin position="69"/>
        <end position="102"/>
    </location>
</feature>
<reference evidence="2" key="1">
    <citation type="submission" date="2020-09" db="EMBL/GenBank/DDBJ databases">
        <title>Secondary metabolite and genome analysis of marine Streptomyces chumphonensis KK1-2T.</title>
        <authorList>
            <person name="Phongsopitanun W."/>
            <person name="Kanchanasin P."/>
            <person name="Pittayakhajonwut P."/>
            <person name="Suwanborirux K."/>
            <person name="Tanasupawat S."/>
        </authorList>
    </citation>
    <scope>NUCLEOTIDE SEQUENCE</scope>
    <source>
        <strain evidence="2">KK1-2</strain>
    </source>
</reference>
<name>A0A927EYF0_9ACTN</name>
<accession>A0A927EYF0</accession>
<proteinExistence type="predicted"/>
<keyword evidence="3" id="KW-1185">Reference proteome</keyword>
<feature type="compositionally biased region" description="Basic and acidic residues" evidence="1">
    <location>
        <begin position="70"/>
        <end position="102"/>
    </location>
</feature>